<dbReference type="EMBL" id="JAIEZQ010000001">
    <property type="protein sequence ID" value="MBY9073313.1"/>
    <property type="molecule type" value="Genomic_DNA"/>
</dbReference>
<evidence type="ECO:0000256" key="3">
    <source>
        <dbReference type="ARBA" id="ARBA00022679"/>
    </source>
</evidence>
<keyword evidence="4 8" id="KW-0812">Transmembrane</keyword>
<organism evidence="10 11">
    <name type="scientific">Nocardioides jiangsuensis</name>
    <dbReference type="NCBI Taxonomy" id="2866161"/>
    <lineage>
        <taxon>Bacteria</taxon>
        <taxon>Bacillati</taxon>
        <taxon>Actinomycetota</taxon>
        <taxon>Actinomycetes</taxon>
        <taxon>Propionibacteriales</taxon>
        <taxon>Nocardioidaceae</taxon>
        <taxon>Nocardioides</taxon>
    </lineage>
</organism>
<proteinExistence type="inferred from homology"/>
<reference evidence="10 11" key="1">
    <citation type="submission" date="2021-08" db="EMBL/GenBank/DDBJ databases">
        <title>Nocardioides bacterium WL0053 sp. nov., isolated from the sediment.</title>
        <authorList>
            <person name="Wang L."/>
            <person name="Zhang D."/>
            <person name="Zhang A."/>
        </authorList>
    </citation>
    <scope>NUCLEOTIDE SEQUENCE [LARGE SCALE GENOMIC DNA]</scope>
    <source>
        <strain evidence="10 11">WL0053</strain>
    </source>
</reference>
<dbReference type="InterPro" id="IPR003010">
    <property type="entry name" value="C-N_Hydrolase"/>
</dbReference>
<accession>A0ABS7RGX0</accession>
<keyword evidence="6 8" id="KW-0472">Membrane</keyword>
<dbReference type="SUPFAM" id="SSF56317">
    <property type="entry name" value="Carbon-nitrogen hydrolase"/>
    <property type="match status" value="1"/>
</dbReference>
<dbReference type="NCBIfam" id="TIGR00546">
    <property type="entry name" value="lnt"/>
    <property type="match status" value="1"/>
</dbReference>
<comment type="caution">
    <text evidence="8">Lacks conserved residue(s) required for the propagation of feature annotation.</text>
</comment>
<dbReference type="PANTHER" id="PTHR38686:SF1">
    <property type="entry name" value="APOLIPOPROTEIN N-ACYLTRANSFERASE"/>
    <property type="match status" value="1"/>
</dbReference>
<dbReference type="HAMAP" id="MF_01148">
    <property type="entry name" value="Lnt"/>
    <property type="match status" value="1"/>
</dbReference>
<evidence type="ECO:0000256" key="4">
    <source>
        <dbReference type="ARBA" id="ARBA00022692"/>
    </source>
</evidence>
<comment type="caution">
    <text evidence="10">The sequence shown here is derived from an EMBL/GenBank/DDBJ whole genome shotgun (WGS) entry which is preliminary data.</text>
</comment>
<dbReference type="Gene3D" id="3.60.110.10">
    <property type="entry name" value="Carbon-nitrogen hydrolase"/>
    <property type="match status" value="1"/>
</dbReference>
<evidence type="ECO:0000256" key="1">
    <source>
        <dbReference type="ARBA" id="ARBA00004651"/>
    </source>
</evidence>
<feature type="transmembrane region" description="Helical" evidence="8">
    <location>
        <begin position="478"/>
        <end position="502"/>
    </location>
</feature>
<dbReference type="Pfam" id="PF00795">
    <property type="entry name" value="CN_hydrolase"/>
    <property type="match status" value="1"/>
</dbReference>
<dbReference type="RefSeq" id="WP_221023127.1">
    <property type="nucleotide sequence ID" value="NZ_JAIEZQ010000001.1"/>
</dbReference>
<evidence type="ECO:0000256" key="6">
    <source>
        <dbReference type="ARBA" id="ARBA00023136"/>
    </source>
</evidence>
<evidence type="ECO:0000259" key="9">
    <source>
        <dbReference type="PROSITE" id="PS50263"/>
    </source>
</evidence>
<dbReference type="InterPro" id="IPR004563">
    <property type="entry name" value="Apolipo_AcylTrfase"/>
</dbReference>
<sequence length="522" mass="54454">MPARLLCAAVAGLAAGLAFEPLRLVALLPLAVAALALSCRGATPRGGFLVGSVFGTAFMLTLLPWLQVIGTDAWILLSLVEGLFYGLLGLGTALVVRLPWWPVWSGCLWVLVELLRGSVPFGGFPWGRLAFATVDTPVQQLFPLTGAAGATFAVALLGSTLAWAVTVVRRAPVRAAAGVLVACLVATAGAWLAPLTGTTTAAAATTGANGEGPGLRVTAVQGDVPGEGMDAFAERRAVLDNHVRTTERYAEGLTGTAPRPDLVVWPENSTDIDPFQDPTVYDDIQGAVDAVGVPVLVGAMVSGDEPEDVLNQGIVWEPGNGPTQRYSKTHPVPFGEYIPFRDVVARFFSRLDQVPRDMVPGDTPGLLEVAGSTVGDVICFEVAYDDVVRDVAAGGADLLVVQTNNATYMGTGQIEQQFAISRLRALETNRSVVVAATNGVSGIVAPDGEVVERAPVRRPATLSAWVPFPGGTTPGVRWGLLLELLTSLVAAGSVSVALGLHYRHRRTTGSTREPVAAGTGEG</sequence>
<comment type="subcellular location">
    <subcellularLocation>
        <location evidence="1 8">Cell membrane</location>
        <topology evidence="1 8">Multi-pass membrane protein</topology>
    </subcellularLocation>
</comment>
<dbReference type="PROSITE" id="PS50263">
    <property type="entry name" value="CN_HYDROLASE"/>
    <property type="match status" value="1"/>
</dbReference>
<feature type="domain" description="CN hydrolase" evidence="9">
    <location>
        <begin position="215"/>
        <end position="468"/>
    </location>
</feature>
<feature type="transmembrane region" description="Helical" evidence="8">
    <location>
        <begin position="147"/>
        <end position="168"/>
    </location>
</feature>
<keyword evidence="7 8" id="KW-0012">Acyltransferase</keyword>
<feature type="transmembrane region" description="Helical" evidence="8">
    <location>
        <begin position="46"/>
        <end position="66"/>
    </location>
</feature>
<comment type="catalytic activity">
    <reaction evidence="8">
        <text>N-terminal S-1,2-diacyl-sn-glyceryl-L-cysteinyl-[lipoprotein] + a glycerophospholipid = N-acyl-S-1,2-diacyl-sn-glyceryl-L-cysteinyl-[lipoprotein] + a 2-acyl-sn-glycero-3-phospholipid + H(+)</text>
        <dbReference type="Rhea" id="RHEA:48228"/>
        <dbReference type="Rhea" id="RHEA-COMP:14681"/>
        <dbReference type="Rhea" id="RHEA-COMP:14684"/>
        <dbReference type="ChEBI" id="CHEBI:15378"/>
        <dbReference type="ChEBI" id="CHEBI:136912"/>
        <dbReference type="ChEBI" id="CHEBI:140656"/>
        <dbReference type="ChEBI" id="CHEBI:140657"/>
        <dbReference type="ChEBI" id="CHEBI:140660"/>
        <dbReference type="EC" id="2.3.1.269"/>
    </reaction>
</comment>
<dbReference type="Proteomes" id="UP000754710">
    <property type="component" value="Unassembled WGS sequence"/>
</dbReference>
<dbReference type="EC" id="2.3.1.269" evidence="8"/>
<dbReference type="InterPro" id="IPR045378">
    <property type="entry name" value="LNT_N"/>
</dbReference>
<gene>
    <name evidence="8 10" type="primary">lnt</name>
    <name evidence="10" type="ORF">K1X13_00625</name>
</gene>
<evidence type="ECO:0000256" key="2">
    <source>
        <dbReference type="ARBA" id="ARBA00022475"/>
    </source>
</evidence>
<keyword evidence="5 8" id="KW-1133">Transmembrane helix</keyword>
<keyword evidence="2 8" id="KW-1003">Cell membrane</keyword>
<evidence type="ECO:0000256" key="7">
    <source>
        <dbReference type="ARBA" id="ARBA00023315"/>
    </source>
</evidence>
<comment type="function">
    <text evidence="8">Catalyzes the phospholipid dependent N-acylation of the N-terminal cysteine of apolipoprotein, the last step in lipoprotein maturation.</text>
</comment>
<evidence type="ECO:0000256" key="5">
    <source>
        <dbReference type="ARBA" id="ARBA00022989"/>
    </source>
</evidence>
<dbReference type="CDD" id="cd07571">
    <property type="entry name" value="ALP_N-acyl_transferase"/>
    <property type="match status" value="1"/>
</dbReference>
<dbReference type="InterPro" id="IPR036526">
    <property type="entry name" value="C-N_Hydrolase_sf"/>
</dbReference>
<comment type="similarity">
    <text evidence="8">Belongs to the CN hydrolase family. Apolipoprotein N-acyltransferase subfamily.</text>
</comment>
<protein>
    <recommendedName>
        <fullName evidence="8">Apolipoprotein N-acyltransferase</fullName>
        <shortName evidence="8">ALP N-acyltransferase</shortName>
        <ecNumber evidence="8">2.3.1.269</ecNumber>
    </recommendedName>
</protein>
<name>A0ABS7RGX0_9ACTN</name>
<evidence type="ECO:0000313" key="10">
    <source>
        <dbReference type="EMBL" id="MBY9073313.1"/>
    </source>
</evidence>
<comment type="pathway">
    <text evidence="8">Protein modification; lipoprotein biosynthesis (N-acyl transfer).</text>
</comment>
<feature type="transmembrane region" description="Helical" evidence="8">
    <location>
        <begin position="175"/>
        <end position="193"/>
    </location>
</feature>
<evidence type="ECO:0000313" key="11">
    <source>
        <dbReference type="Proteomes" id="UP000754710"/>
    </source>
</evidence>
<dbReference type="PANTHER" id="PTHR38686">
    <property type="entry name" value="APOLIPOPROTEIN N-ACYLTRANSFERASE"/>
    <property type="match status" value="1"/>
</dbReference>
<keyword evidence="3 8" id="KW-0808">Transferase</keyword>
<feature type="transmembrane region" description="Helical" evidence="8">
    <location>
        <begin position="73"/>
        <end position="96"/>
    </location>
</feature>
<evidence type="ECO:0000256" key="8">
    <source>
        <dbReference type="HAMAP-Rule" id="MF_01148"/>
    </source>
</evidence>
<keyword evidence="11" id="KW-1185">Reference proteome</keyword>
<dbReference type="Pfam" id="PF20154">
    <property type="entry name" value="LNT_N"/>
    <property type="match status" value="1"/>
</dbReference>